<dbReference type="Proteomes" id="UP000548826">
    <property type="component" value="Unassembled WGS sequence"/>
</dbReference>
<evidence type="ECO:0000313" key="16">
    <source>
        <dbReference type="EMBL" id="EAH0218449.1"/>
    </source>
</evidence>
<dbReference type="Proteomes" id="UP000517258">
    <property type="component" value="Unassembled WGS sequence"/>
</dbReference>
<evidence type="ECO:0000313" key="13">
    <source>
        <dbReference type="EMBL" id="EAG2998198.1"/>
    </source>
</evidence>
<dbReference type="NCBIfam" id="TIGR01725">
    <property type="entry name" value="phge_HK97_gp10"/>
    <property type="match status" value="1"/>
</dbReference>
<evidence type="ECO:0000313" key="55">
    <source>
        <dbReference type="Proteomes" id="UP000517258"/>
    </source>
</evidence>
<dbReference type="Proteomes" id="UP000376505">
    <property type="component" value="Unassembled WGS sequence"/>
</dbReference>
<evidence type="ECO:0000313" key="32">
    <source>
        <dbReference type="EMBL" id="HAB7721785.1"/>
    </source>
</evidence>
<dbReference type="EMBL" id="AABAWE010000001">
    <property type="protein sequence ID" value="EAG2086087.1"/>
    <property type="molecule type" value="Genomic_DNA"/>
</dbReference>
<dbReference type="EMBL" id="AANPAU010000006">
    <property type="protein sequence ID" value="EDP8514334.1"/>
    <property type="molecule type" value="Genomic_DNA"/>
</dbReference>
<dbReference type="Proteomes" id="UP000533021">
    <property type="component" value="Unassembled WGS sequence"/>
</dbReference>
<dbReference type="Proteomes" id="UP000478945">
    <property type="component" value="Unassembled WGS sequence"/>
</dbReference>
<evidence type="ECO:0000313" key="19">
    <source>
        <dbReference type="EMBL" id="EAH2280988.1"/>
    </source>
</evidence>
<dbReference type="EMBL" id="AAANYR010000014">
    <property type="protein sequence ID" value="EAD5787978.1"/>
    <property type="molecule type" value="Genomic_DNA"/>
</dbReference>
<evidence type="ECO:0000313" key="58">
    <source>
        <dbReference type="Proteomes" id="UP000529135"/>
    </source>
</evidence>
<evidence type="ECO:0000313" key="11">
    <source>
        <dbReference type="EMBL" id="EAG2245897.1"/>
    </source>
</evidence>
<evidence type="ECO:0000313" key="60">
    <source>
        <dbReference type="Proteomes" id="UP000533021"/>
    </source>
</evidence>
<dbReference type="Proteomes" id="UP000467347">
    <property type="component" value="Unassembled WGS sequence"/>
</dbReference>
<dbReference type="Proteomes" id="UP000525068">
    <property type="component" value="Unassembled WGS sequence"/>
</dbReference>
<dbReference type="Proteomes" id="UP000413786">
    <property type="component" value="Unassembled WGS sequence"/>
</dbReference>
<evidence type="ECO:0000313" key="24">
    <source>
        <dbReference type="EMBL" id="ECB9514070.1"/>
    </source>
</evidence>
<evidence type="ECO:0000313" key="36">
    <source>
        <dbReference type="Proteomes" id="UP000337746"/>
    </source>
</evidence>
<evidence type="ECO:0000313" key="6">
    <source>
        <dbReference type="EMBL" id="EAD5773420.1"/>
    </source>
</evidence>
<evidence type="ECO:0000313" key="5">
    <source>
        <dbReference type="EMBL" id="EAD3791764.1"/>
    </source>
</evidence>
<dbReference type="EMBL" id="AABAYG010000005">
    <property type="protein sequence ID" value="EAG2245897.1"/>
    <property type="molecule type" value="Genomic_DNA"/>
</dbReference>
<dbReference type="EMBL" id="AABGFX010000005">
    <property type="protein sequence ID" value="EAH3127228.1"/>
    <property type="molecule type" value="Genomic_DNA"/>
</dbReference>
<reference evidence="33 34" key="1">
    <citation type="journal article" date="2018" name="BMC Genomics">
        <title>Genes significantly associated with lineage II food isolates of Listeria monocytogenes.</title>
        <authorList>
            <person name="Pirone-Davies C."/>
            <person name="Chen Y."/>
            <person name="Pightling A."/>
            <person name="Ryan G."/>
            <person name="Wang Y."/>
            <person name="Yao K."/>
            <person name="Hoffmann M."/>
            <person name="Allard M.W."/>
        </authorList>
    </citation>
    <scope>NUCLEOTIDE SEQUENCE [LARGE SCALE GENOMIC DNA]</scope>
    <source>
        <strain evidence="33 34">PNUSAL000190</strain>
    </source>
</reference>
<evidence type="ECO:0000313" key="15">
    <source>
        <dbReference type="EMBL" id="EAG9857137.1"/>
    </source>
</evidence>
<dbReference type="Proteomes" id="UP000352246">
    <property type="component" value="Unassembled WGS sequence"/>
</dbReference>
<dbReference type="Proteomes" id="UP000529135">
    <property type="component" value="Unassembled WGS sequence"/>
</dbReference>
<evidence type="ECO:0000313" key="33">
    <source>
        <dbReference type="EMBL" id="RJZ24195.1"/>
    </source>
</evidence>
<feature type="coiled-coil region" evidence="1">
    <location>
        <begin position="5"/>
        <end position="40"/>
    </location>
</feature>
<reference evidence="55 56" key="4">
    <citation type="submission" date="2019-04" db="EMBL/GenBank/DDBJ databases">
        <authorList>
            <person name="Ashton P.M."/>
            <person name="Dallman T."/>
            <person name="Nair S."/>
            <person name="De Pinna E."/>
            <person name="Peters T."/>
            <person name="Grant K."/>
        </authorList>
    </citation>
    <scope>NUCLEOTIDE SEQUENCE [LARGE SCALE GENOMIC DNA]</scope>
    <source>
        <strain evidence="19 60">282333</strain>
        <strain evidence="21 59">282352</strain>
        <strain evidence="14 61">289003</strain>
        <strain evidence="17 64">406731</strain>
        <strain evidence="15 62">429821</strain>
        <strain evidence="18 56">562417</strain>
        <strain evidence="20 58">562428</strain>
        <strain evidence="16 55">563356</strain>
        <strain evidence="2 48">688377</strain>
        <strain evidence="27 53">760311</strain>
    </source>
</reference>
<evidence type="ECO:0000313" key="56">
    <source>
        <dbReference type="Proteomes" id="UP000525068"/>
    </source>
</evidence>
<dbReference type="Proteomes" id="UP000478704">
    <property type="component" value="Unassembled WGS sequence"/>
</dbReference>
<evidence type="ECO:0000313" key="25">
    <source>
        <dbReference type="EMBL" id="ECC1555818.1"/>
    </source>
</evidence>
<dbReference type="Proteomes" id="UP000410967">
    <property type="component" value="Unassembled WGS sequence"/>
</dbReference>
<dbReference type="Proteomes" id="UP000398321">
    <property type="component" value="Unassembled WGS sequence"/>
</dbReference>
<comment type="caution">
    <text evidence="9">The sequence shown here is derived from an EMBL/GenBank/DDBJ whole genome shotgun (WGS) entry which is preliminary data.</text>
</comment>
<keyword evidence="1" id="KW-0175">Coiled coil</keyword>
<evidence type="ECO:0000313" key="21">
    <source>
        <dbReference type="EMBL" id="EAH3292784.1"/>
    </source>
</evidence>
<evidence type="ECO:0000313" key="26">
    <source>
        <dbReference type="EMBL" id="ECH7212641.1"/>
    </source>
</evidence>
<dbReference type="EMBL" id="AAAJKI010000008">
    <property type="protein sequence ID" value="EAC6547645.1"/>
    <property type="molecule type" value="Genomic_DNA"/>
</dbReference>
<dbReference type="Proteomes" id="UP000481141">
    <property type="component" value="Unassembled WGS sequence"/>
</dbReference>
<dbReference type="Proteomes" id="UP000364988">
    <property type="component" value="Unassembled WGS sequence"/>
</dbReference>
<protein>
    <submittedName>
        <fullName evidence="9">Uncharacterized protein</fullName>
    </submittedName>
</protein>
<organism evidence="9 43">
    <name type="scientific">Listeria monocytogenes</name>
    <dbReference type="NCBI Taxonomy" id="1639"/>
    <lineage>
        <taxon>Bacteria</taxon>
        <taxon>Bacillati</taxon>
        <taxon>Bacillota</taxon>
        <taxon>Bacilli</taxon>
        <taxon>Bacillales</taxon>
        <taxon>Listeriaceae</taxon>
        <taxon>Listeria</taxon>
    </lineage>
</organism>
<dbReference type="EMBL" id="AAISWI010000021">
    <property type="protein sequence ID" value="ECH7212641.1"/>
    <property type="molecule type" value="Genomic_DNA"/>
</dbReference>
<evidence type="ECO:0000313" key="22">
    <source>
        <dbReference type="EMBL" id="EAK9317026.1"/>
    </source>
</evidence>
<dbReference type="Proteomes" id="UP000345329">
    <property type="component" value="Unassembled WGS sequence"/>
</dbReference>
<dbReference type="EMBL" id="AAJEKY010000005">
    <property type="protein sequence ID" value="ECL0131209.1"/>
    <property type="molecule type" value="Genomic_DNA"/>
</dbReference>
<evidence type="ECO:0000313" key="31">
    <source>
        <dbReference type="EMBL" id="EDP8514334.1"/>
    </source>
</evidence>
<evidence type="ECO:0000313" key="3">
    <source>
        <dbReference type="EMBL" id="EAC6547645.1"/>
    </source>
</evidence>
<dbReference type="EMBL" id="AABEMN010000018">
    <property type="protein sequence ID" value="EAG9520458.1"/>
    <property type="molecule type" value="Genomic_DNA"/>
</dbReference>
<evidence type="ECO:0000313" key="12">
    <source>
        <dbReference type="EMBL" id="EAG2514172.1"/>
    </source>
</evidence>
<evidence type="ECO:0000313" key="62">
    <source>
        <dbReference type="Proteomes" id="UP000548826"/>
    </source>
</evidence>
<dbReference type="EMBL" id="AABGHY010000001">
    <property type="protein sequence ID" value="EAH3292784.1"/>
    <property type="molecule type" value="Genomic_DNA"/>
</dbReference>
<dbReference type="Pfam" id="PF04883">
    <property type="entry name" value="HK97-gp10_like"/>
    <property type="match status" value="1"/>
</dbReference>
<dbReference type="EMBL" id="AABFMV010000005">
    <property type="protein sequence ID" value="EAH1615304.1"/>
    <property type="molecule type" value="Genomic_DNA"/>
</dbReference>
<evidence type="ECO:0000313" key="2">
    <source>
        <dbReference type="EMBL" id="EAC4483036.1"/>
    </source>
</evidence>
<dbReference type="Proteomes" id="UP000403352">
    <property type="component" value="Unassembled WGS sequence"/>
</dbReference>
<dbReference type="EMBL" id="QXKO01000001">
    <property type="protein sequence ID" value="RJZ24195.1"/>
    <property type="molecule type" value="Genomic_DNA"/>
</dbReference>
<dbReference type="EMBL" id="AALEDS010000010">
    <property type="protein sequence ID" value="ECY6544785.1"/>
    <property type="molecule type" value="Genomic_DNA"/>
</dbReference>
<dbReference type="EMBL" id="AABBHO010000047">
    <property type="protein sequence ID" value="EAG2998198.1"/>
    <property type="molecule type" value="Genomic_DNA"/>
</dbReference>
<evidence type="ECO:0000313" key="9">
    <source>
        <dbReference type="EMBL" id="EAE1339280.1"/>
    </source>
</evidence>
<evidence type="ECO:0000313" key="34">
    <source>
        <dbReference type="Proteomes" id="UP000285054"/>
    </source>
</evidence>
<dbReference type="Proteomes" id="UP000344343">
    <property type="component" value="Unassembled WGS sequence"/>
</dbReference>
<evidence type="ECO:0000313" key="35">
    <source>
        <dbReference type="Proteomes" id="UP000331186"/>
    </source>
</evidence>
<evidence type="ECO:0000313" key="8">
    <source>
        <dbReference type="EMBL" id="EAD8144669.1"/>
    </source>
</evidence>
<dbReference type="EMBL" id="AAAPCR010000001">
    <property type="protein sequence ID" value="EAD8144669.1"/>
    <property type="molecule type" value="Genomic_DNA"/>
</dbReference>
<evidence type="ECO:0000313" key="42">
    <source>
        <dbReference type="Proteomes" id="UP000376505"/>
    </source>
</evidence>
<evidence type="ECO:0000313" key="63">
    <source>
        <dbReference type="Proteomes" id="UP000549379"/>
    </source>
</evidence>
<evidence type="ECO:0000313" key="64">
    <source>
        <dbReference type="Proteomes" id="UP000566597"/>
    </source>
</evidence>
<evidence type="ECO:0000313" key="20">
    <source>
        <dbReference type="EMBL" id="EAH3127228.1"/>
    </source>
</evidence>
<dbReference type="Proteomes" id="UP000379076">
    <property type="component" value="Unassembled WGS sequence"/>
</dbReference>
<dbReference type="EMBL" id="AANCRK010000001">
    <property type="protein sequence ID" value="EDN7713694.1"/>
    <property type="molecule type" value="Genomic_DNA"/>
</dbReference>
<dbReference type="Proteomes" id="UP000525850">
    <property type="component" value="Unassembled WGS sequence"/>
</dbReference>
<evidence type="ECO:0000313" key="44">
    <source>
        <dbReference type="Proteomes" id="UP000389283"/>
    </source>
</evidence>
<reference evidence="22 47" key="5">
    <citation type="submission" date="2019-04" db="EMBL/GenBank/DDBJ databases">
        <authorList>
            <consortium name="GenomeTrakr network: Whole genome sequencing for foodborne pathogen traceback"/>
        </authorList>
    </citation>
    <scope>NUCLEOTIDE SEQUENCE [LARGE SCALE GENOMIC DNA]</scope>
    <source>
        <strain evidence="28 40">FLAG-55987</strain>
        <strain evidence="22 47">PHLUSALM00088</strain>
    </source>
</reference>
<evidence type="ECO:0000313" key="28">
    <source>
        <dbReference type="EMBL" id="ECY6544785.1"/>
    </source>
</evidence>
<evidence type="ECO:0000313" key="41">
    <source>
        <dbReference type="Proteomes" id="UP000371553"/>
    </source>
</evidence>
<dbReference type="EMBL" id="AACKDQ010000015">
    <property type="protein sequence ID" value="EAK9317026.1"/>
    <property type="molecule type" value="Genomic_DNA"/>
</dbReference>
<dbReference type="EMBL" id="AAAIJX010000005">
    <property type="protein sequence ID" value="EAC4483036.1"/>
    <property type="molecule type" value="Genomic_DNA"/>
</dbReference>
<proteinExistence type="predicted"/>
<dbReference type="EMBL" id="AABEVT010000005">
    <property type="protein sequence ID" value="EAH0252740.1"/>
    <property type="molecule type" value="Genomic_DNA"/>
</dbReference>
<dbReference type="Proteomes" id="UP000423131">
    <property type="component" value="Unassembled WGS sequence"/>
</dbReference>
<reference evidence="32" key="2">
    <citation type="journal article" date="2018" name="Genome Biol.">
        <title>SKESA: strategic k-mer extension for scrupulous assemblies.</title>
        <authorList>
            <person name="Souvorov A."/>
            <person name="Agarwala R."/>
            <person name="Lipman D.J."/>
        </authorList>
    </citation>
    <scope>NUCLEOTIDE SEQUENCE [LARGE SCALE GENOMIC DNA]</scope>
    <source>
        <strain evidence="32">CFIAFB20140010</strain>
    </source>
</reference>
<dbReference type="EMBL" id="AAANYN010000004">
    <property type="protein sequence ID" value="EAD5773420.1"/>
    <property type="molecule type" value="Genomic_DNA"/>
</dbReference>
<name>A0A2A5ZKW1_LISMN</name>
<evidence type="ECO:0000313" key="14">
    <source>
        <dbReference type="EMBL" id="EAG9520458.1"/>
    </source>
</evidence>
<dbReference type="EMBL" id="AAIAJJ010000002">
    <property type="protein sequence ID" value="ECC1555818.1"/>
    <property type="molecule type" value="Genomic_DNA"/>
</dbReference>
<evidence type="ECO:0000313" key="47">
    <source>
        <dbReference type="Proteomes" id="UP000410967"/>
    </source>
</evidence>
<evidence type="ECO:0000313" key="7">
    <source>
        <dbReference type="EMBL" id="EAD5787978.1"/>
    </source>
</evidence>
<dbReference type="EMBL" id="AABFVG010000002">
    <property type="protein sequence ID" value="EAH2280988.1"/>
    <property type="molecule type" value="Genomic_DNA"/>
</dbReference>
<evidence type="ECO:0000313" key="43">
    <source>
        <dbReference type="Proteomes" id="UP000379076"/>
    </source>
</evidence>
<evidence type="ECO:0000313" key="45">
    <source>
        <dbReference type="Proteomes" id="UP000398321"/>
    </source>
</evidence>
<dbReference type="EMBL" id="AABEVI010000005">
    <property type="protein sequence ID" value="EAH0218449.1"/>
    <property type="molecule type" value="Genomic_DNA"/>
</dbReference>
<evidence type="ECO:0000313" key="49">
    <source>
        <dbReference type="Proteomes" id="UP000423131"/>
    </source>
</evidence>
<gene>
    <name evidence="9" type="ORF">ART25_10220</name>
    <name evidence="12" type="ORF">B1N52_03295</name>
    <name evidence="11" type="ORF">B1S26_10835</name>
    <name evidence="13" type="ORF">B5K54_12965</name>
    <name evidence="10" type="ORF">BCZ21_02370</name>
    <name evidence="8" type="ORF">CD20_01150</name>
    <name evidence="18" type="ORF">D4271_07780</name>
    <name evidence="19" type="ORF">D4920_02780</name>
    <name evidence="14" type="ORF">D4B11_11805</name>
    <name evidence="15" type="ORF">D4C60_09045</name>
    <name evidence="16" type="ORF">D4D89_08985</name>
    <name evidence="17" type="ORF">D4U23_10100</name>
    <name evidence="20" type="ORF">D5M70_07915</name>
    <name evidence="21" type="ORF">D5N24_00090</name>
    <name evidence="3" type="ORF">DU018_04595</name>
    <name evidence="33" type="ORF">DYZ50_00201</name>
    <name evidence="2" type="ORF">E0I39_09050</name>
    <name evidence="7" type="ORF">EX365_15630</name>
    <name evidence="6" type="ORF">EXZ73_03855</name>
    <name evidence="28" type="ORF">F6436_10610</name>
    <name evidence="22" type="ORF">FA835_07935</name>
    <name evidence="27" type="ORF">FJU19_08890</name>
    <name evidence="24" type="ORF">FLQ97_10005</name>
    <name evidence="23" type="ORF">FLR03_01750</name>
    <name evidence="25" type="ORF">FNX40_03250</name>
    <name evidence="26" type="ORF">FPL45_15020</name>
    <name evidence="31" type="ORF">G3O21_001758</name>
    <name evidence="30" type="ORF">GJW51_14895</name>
    <name evidence="29" type="ORF">GQG13_00995</name>
    <name evidence="32" type="ORF">GYP27_07335</name>
    <name evidence="4" type="ORF">QD52_03100</name>
    <name evidence="5" type="ORF">UI29_03125</name>
</gene>
<dbReference type="Proteomes" id="UP000389283">
    <property type="component" value="Unassembled WGS sequence"/>
</dbReference>
<evidence type="ECO:0000313" key="51">
    <source>
        <dbReference type="Proteomes" id="UP000467347"/>
    </source>
</evidence>
<evidence type="ECO:0000313" key="59">
    <source>
        <dbReference type="Proteomes" id="UP000530452"/>
    </source>
</evidence>
<evidence type="ECO:0000313" key="53">
    <source>
        <dbReference type="Proteomes" id="UP000478945"/>
    </source>
</evidence>
<evidence type="ECO:0000313" key="18">
    <source>
        <dbReference type="EMBL" id="EAH1615304.1"/>
    </source>
</evidence>
<evidence type="ECO:0000313" key="17">
    <source>
        <dbReference type="EMBL" id="EAH0252740.1"/>
    </source>
</evidence>
<dbReference type="Proteomes" id="UP000549379">
    <property type="component" value="Unassembled WGS sequence"/>
</dbReference>
<evidence type="ECO:0000313" key="46">
    <source>
        <dbReference type="Proteomes" id="UP000403352"/>
    </source>
</evidence>
<dbReference type="Proteomes" id="UP000331186">
    <property type="component" value="Unassembled WGS sequence"/>
</dbReference>
<evidence type="ECO:0000313" key="29">
    <source>
        <dbReference type="EMBL" id="EDN7713694.1"/>
    </source>
</evidence>
<dbReference type="EMBL" id="AAHZFY010000022">
    <property type="protein sequence ID" value="ECB9514070.1"/>
    <property type="molecule type" value="Genomic_DNA"/>
</dbReference>
<dbReference type="EMBL" id="AAHZFN010000002">
    <property type="protein sequence ID" value="ECB9472396.1"/>
    <property type="molecule type" value="Genomic_DNA"/>
</dbReference>
<dbReference type="EMBL" id="DAAHYZ010000004">
    <property type="protein sequence ID" value="HAB7721785.1"/>
    <property type="molecule type" value="Genomic_DNA"/>
</dbReference>
<evidence type="ECO:0000313" key="38">
    <source>
        <dbReference type="Proteomes" id="UP000345329"/>
    </source>
</evidence>
<evidence type="ECO:0000313" key="40">
    <source>
        <dbReference type="Proteomes" id="UP000364988"/>
    </source>
</evidence>
<evidence type="ECO:0000313" key="57">
    <source>
        <dbReference type="Proteomes" id="UP000525850"/>
    </source>
</evidence>
<dbReference type="Proteomes" id="UP000530452">
    <property type="component" value="Unassembled WGS sequence"/>
</dbReference>
<evidence type="ECO:0000313" key="23">
    <source>
        <dbReference type="EMBL" id="ECB9472396.1"/>
    </source>
</evidence>
<evidence type="ECO:0000256" key="1">
    <source>
        <dbReference type="SAM" id="Coils"/>
    </source>
</evidence>
<dbReference type="InterPro" id="IPR010064">
    <property type="entry name" value="HK97-gp10_tail"/>
</dbReference>
<evidence type="ECO:0000313" key="37">
    <source>
        <dbReference type="Proteomes" id="UP000344343"/>
    </source>
</evidence>
<accession>A0A2A5ZKW1</accession>
<dbReference type="Proteomes" id="UP000371553">
    <property type="component" value="Unassembled WGS sequence"/>
</dbReference>
<evidence type="ECO:0000313" key="10">
    <source>
        <dbReference type="EMBL" id="EAG2086087.1"/>
    </source>
</evidence>
<dbReference type="RefSeq" id="WP_012951328.1">
    <property type="nucleotide sequence ID" value="NC_021823.1"/>
</dbReference>
<evidence type="ECO:0000313" key="27">
    <source>
        <dbReference type="EMBL" id="ECL0131209.1"/>
    </source>
</evidence>
<dbReference type="EMBL" id="AABEQV010000005">
    <property type="protein sequence ID" value="EAG9857137.1"/>
    <property type="molecule type" value="Genomic_DNA"/>
</dbReference>
<evidence type="ECO:0000313" key="30">
    <source>
        <dbReference type="EMBL" id="EDN9837951.1"/>
    </source>
</evidence>
<dbReference type="EMBL" id="AANDSR010000017">
    <property type="protein sequence ID" value="EDN9837951.1"/>
    <property type="molecule type" value="Genomic_DNA"/>
</dbReference>
<dbReference type="EMBL" id="AAAQQZ010000005">
    <property type="protein sequence ID" value="EAE1339280.1"/>
    <property type="molecule type" value="Genomic_DNA"/>
</dbReference>
<dbReference type="EMBL" id="AAAMZD010000001">
    <property type="protein sequence ID" value="EAD3791764.1"/>
    <property type="molecule type" value="Genomic_DNA"/>
</dbReference>
<reference evidence="36 38" key="3">
    <citation type="submission" date="2018-06" db="EMBL/GenBank/DDBJ databases">
        <authorList>
            <consortium name="GenomeTrakr: Next Generation Sequencing Network for Food Pathogen Tracability"/>
        </authorList>
    </citation>
    <scope>NUCLEOTIDE SEQUENCE [LARGE SCALE GENOMIC DNA]</scope>
    <source>
        <strain evidence="13 63">10B02965A-1</strain>
        <strain evidence="29 50">CFSAN102901</strain>
        <strain evidence="9 43">FDA00006494</strain>
        <strain evidence="4 46">FDA00008584</strain>
        <strain evidence="11">FDA00011243</strain>
        <strain evidence="3 35">FDA00013332</strain>
        <strain evidence="7 37">FDA00013853</strain>
        <strain evidence="23 49">FDA00014336</strain>
        <strain evidence="25 44">FDA00014370</strain>
        <strain evidence="24 45">FDA00014392</strain>
        <strain evidence="26 39">FDA00014472</strain>
        <strain evidence="31">FDA00015054</strain>
        <strain evidence="52">FDA1090798-S029-001</strain>
        <strain evidence="54">FDA956581-098-004</strain>
        <strain evidence="12 57">FDA960927-006-004</strain>
        <strain evidence="10 36">FLAG-54356</strain>
        <strain evidence="6 42">FSIS31901579</strain>
        <strain evidence="8 41">NYAG13B12507-5</strain>
        <strain evidence="30 51">OSF101448</strain>
        <strain evidence="5 38">VA-WGS-00405</strain>
    </source>
</reference>
<dbReference type="Proteomes" id="UP000455569">
    <property type="component" value="Unassembled WGS sequence"/>
</dbReference>
<evidence type="ECO:0000313" key="52">
    <source>
        <dbReference type="Proteomes" id="UP000478704"/>
    </source>
</evidence>
<dbReference type="EMBL" id="AAALRN010000001">
    <property type="protein sequence ID" value="EAD1184066.1"/>
    <property type="molecule type" value="Genomic_DNA"/>
</dbReference>
<dbReference type="Proteomes" id="UP000337746">
    <property type="component" value="Unassembled WGS sequence"/>
</dbReference>
<dbReference type="Proteomes" id="UP000546397">
    <property type="component" value="Unassembled WGS sequence"/>
</dbReference>
<dbReference type="Proteomes" id="UP000566597">
    <property type="component" value="Unassembled WGS sequence"/>
</dbReference>
<reference evidence="32" key="6">
    <citation type="submission" date="2020-01" db="EMBL/GenBank/DDBJ databases">
        <authorList>
            <consortium name="NCBI Pathogen Detection Project"/>
        </authorList>
    </citation>
    <scope>NUCLEOTIDE SEQUENCE</scope>
    <source>
        <strain evidence="32">CFIAFB20140010</strain>
    </source>
</reference>
<sequence length="121" mass="13566">MVKGLEEMQANIQKMILENKQEAKKAVNQVAEETKELLQSNIPVSTEAGKHLKDDVALSGFKMISGGSVEKDILYKKEGWRARFPNNGTAKQSAQNFEEKTLNVMSRKALRIYAEALRKGL</sequence>
<evidence type="ECO:0000313" key="61">
    <source>
        <dbReference type="Proteomes" id="UP000546397"/>
    </source>
</evidence>
<dbReference type="EMBL" id="AABBAW010000001">
    <property type="protein sequence ID" value="EAG2514172.1"/>
    <property type="molecule type" value="Genomic_DNA"/>
</dbReference>
<evidence type="ECO:0000313" key="39">
    <source>
        <dbReference type="Proteomes" id="UP000352246"/>
    </source>
</evidence>
<evidence type="ECO:0000313" key="48">
    <source>
        <dbReference type="Proteomes" id="UP000413786"/>
    </source>
</evidence>
<dbReference type="AlphaFoldDB" id="A0A2A5ZKW1"/>
<evidence type="ECO:0000313" key="50">
    <source>
        <dbReference type="Proteomes" id="UP000455569"/>
    </source>
</evidence>
<dbReference type="Proteomes" id="UP000285054">
    <property type="component" value="Unassembled WGS sequence"/>
</dbReference>
<evidence type="ECO:0000313" key="4">
    <source>
        <dbReference type="EMBL" id="EAD1184066.1"/>
    </source>
</evidence>
<evidence type="ECO:0000313" key="54">
    <source>
        <dbReference type="Proteomes" id="UP000481141"/>
    </source>
</evidence>
<dbReference type="Proteomes" id="UP000840569">
    <property type="component" value="Unassembled WGS sequence"/>
</dbReference>